<keyword evidence="3" id="KW-0238">DNA-binding</keyword>
<dbReference type="InterPro" id="IPR044837">
    <property type="entry name" value="REM16-like"/>
</dbReference>
<dbReference type="CDD" id="cd10017">
    <property type="entry name" value="B3_DNA"/>
    <property type="match status" value="2"/>
</dbReference>
<name>A0AAV7F4G7_ARIFI</name>
<dbReference type="PANTHER" id="PTHR31391:SF155">
    <property type="entry name" value="B3 DOMAIN-CONTAINING PROTEIN OS11G0197600"/>
    <property type="match status" value="1"/>
</dbReference>
<dbReference type="EMBL" id="JAINDJ010000003">
    <property type="protein sequence ID" value="KAG9455215.1"/>
    <property type="molecule type" value="Genomic_DNA"/>
</dbReference>
<comment type="subcellular location">
    <subcellularLocation>
        <location evidence="1">Nucleus</location>
    </subcellularLocation>
</comment>
<dbReference type="Proteomes" id="UP000825729">
    <property type="component" value="Unassembled WGS sequence"/>
</dbReference>
<dbReference type="InterPro" id="IPR003340">
    <property type="entry name" value="B3_DNA-bd"/>
</dbReference>
<reference evidence="7 8" key="1">
    <citation type="submission" date="2021-07" db="EMBL/GenBank/DDBJ databases">
        <title>The Aristolochia fimbriata genome: insights into angiosperm evolution, floral development and chemical biosynthesis.</title>
        <authorList>
            <person name="Jiao Y."/>
        </authorList>
    </citation>
    <scope>NUCLEOTIDE SEQUENCE [LARGE SCALE GENOMIC DNA]</scope>
    <source>
        <strain evidence="7">IBCAS-2021</strain>
        <tissue evidence="7">Leaf</tissue>
    </source>
</reference>
<keyword evidence="4" id="KW-0804">Transcription</keyword>
<dbReference type="GO" id="GO:0005634">
    <property type="term" value="C:nucleus"/>
    <property type="evidence" value="ECO:0007669"/>
    <property type="project" value="UniProtKB-SubCell"/>
</dbReference>
<feature type="domain" description="TF-B3" evidence="6">
    <location>
        <begin position="164"/>
        <end position="262"/>
    </location>
</feature>
<evidence type="ECO:0000256" key="2">
    <source>
        <dbReference type="ARBA" id="ARBA00023015"/>
    </source>
</evidence>
<evidence type="ECO:0000256" key="3">
    <source>
        <dbReference type="ARBA" id="ARBA00023125"/>
    </source>
</evidence>
<dbReference type="Pfam" id="PF02362">
    <property type="entry name" value="B3"/>
    <property type="match status" value="2"/>
</dbReference>
<evidence type="ECO:0000313" key="7">
    <source>
        <dbReference type="EMBL" id="KAG9455215.1"/>
    </source>
</evidence>
<evidence type="ECO:0000256" key="5">
    <source>
        <dbReference type="ARBA" id="ARBA00023242"/>
    </source>
</evidence>
<evidence type="ECO:0000313" key="8">
    <source>
        <dbReference type="Proteomes" id="UP000825729"/>
    </source>
</evidence>
<dbReference type="GO" id="GO:0003677">
    <property type="term" value="F:DNA binding"/>
    <property type="evidence" value="ECO:0007669"/>
    <property type="project" value="UniProtKB-KW"/>
</dbReference>
<comment type="caution">
    <text evidence="7">The sequence shown here is derived from an EMBL/GenBank/DDBJ whole genome shotgun (WGS) entry which is preliminary data.</text>
</comment>
<keyword evidence="8" id="KW-1185">Reference proteome</keyword>
<dbReference type="PROSITE" id="PS50863">
    <property type="entry name" value="B3"/>
    <property type="match status" value="2"/>
</dbReference>
<organism evidence="7 8">
    <name type="scientific">Aristolochia fimbriata</name>
    <name type="common">White veined hardy Dutchman's pipe vine</name>
    <dbReference type="NCBI Taxonomy" id="158543"/>
    <lineage>
        <taxon>Eukaryota</taxon>
        <taxon>Viridiplantae</taxon>
        <taxon>Streptophyta</taxon>
        <taxon>Embryophyta</taxon>
        <taxon>Tracheophyta</taxon>
        <taxon>Spermatophyta</taxon>
        <taxon>Magnoliopsida</taxon>
        <taxon>Magnoliidae</taxon>
        <taxon>Piperales</taxon>
        <taxon>Aristolochiaceae</taxon>
        <taxon>Aristolochia</taxon>
    </lineage>
</organism>
<feature type="domain" description="TF-B3" evidence="6">
    <location>
        <begin position="11"/>
        <end position="104"/>
    </location>
</feature>
<dbReference type="PANTHER" id="PTHR31391">
    <property type="entry name" value="B3 DOMAIN-CONTAINING PROTEIN OS11G0197600-RELATED"/>
    <property type="match status" value="1"/>
</dbReference>
<dbReference type="SUPFAM" id="SSF101936">
    <property type="entry name" value="DNA-binding pseudobarrel domain"/>
    <property type="match status" value="2"/>
</dbReference>
<dbReference type="SMART" id="SM01019">
    <property type="entry name" value="B3"/>
    <property type="match status" value="2"/>
</dbReference>
<protein>
    <recommendedName>
        <fullName evidence="6">TF-B3 domain-containing protein</fullName>
    </recommendedName>
</protein>
<accession>A0AAV7F4G7</accession>
<dbReference type="AlphaFoldDB" id="A0AAV7F4G7"/>
<evidence type="ECO:0000256" key="1">
    <source>
        <dbReference type="ARBA" id="ARBA00004123"/>
    </source>
</evidence>
<sequence>MENHPDEDMNPRFFQFIISQRMTKELRIPKTFEIHMEGKTSGIVSLKAPNTNIWRVNLVENDQGLFLQKGWEGFVRDHSISIGDCLVFRYDGNMLFNVEILDKTTCAKEDAIYVKPSRGKGTVGDSHHAKRKPGRQIPRCTAVTRDKERALREAMNFRTEKPIATVVMKKGYIENGHLLRLPVAFCRSSLPKVTQTMTLYDPRARAWETRYIYSVTRGYGSGLLSAGWKKFATANDLQMDDVCVFEVIEHNKMQFCHPFEYF</sequence>
<gene>
    <name evidence="7" type="ORF">H6P81_008119</name>
</gene>
<evidence type="ECO:0000259" key="6">
    <source>
        <dbReference type="PROSITE" id="PS50863"/>
    </source>
</evidence>
<evidence type="ECO:0000256" key="4">
    <source>
        <dbReference type="ARBA" id="ARBA00023163"/>
    </source>
</evidence>
<dbReference type="InterPro" id="IPR015300">
    <property type="entry name" value="DNA-bd_pseudobarrel_sf"/>
</dbReference>
<keyword evidence="5" id="KW-0539">Nucleus</keyword>
<proteinExistence type="predicted"/>
<dbReference type="Gene3D" id="2.40.330.10">
    <property type="entry name" value="DNA-binding pseudobarrel domain"/>
    <property type="match status" value="2"/>
</dbReference>
<keyword evidence="2" id="KW-0805">Transcription regulation</keyword>